<evidence type="ECO:0000313" key="2">
    <source>
        <dbReference type="EMBL" id="SQI61222.1"/>
    </source>
</evidence>
<organism evidence="2 3">
    <name type="scientific">Lederbergia lenta</name>
    <name type="common">Bacillus lentus</name>
    <dbReference type="NCBI Taxonomy" id="1467"/>
    <lineage>
        <taxon>Bacteria</taxon>
        <taxon>Bacillati</taxon>
        <taxon>Bacillota</taxon>
        <taxon>Bacilli</taxon>
        <taxon>Bacillales</taxon>
        <taxon>Bacillaceae</taxon>
        <taxon>Lederbergia</taxon>
    </lineage>
</organism>
<gene>
    <name evidence="2" type="primary">ythQ</name>
    <name evidence="2" type="ORF">NCTC4824_03146</name>
</gene>
<keyword evidence="1" id="KW-0472">Membrane</keyword>
<reference evidence="2 3" key="1">
    <citation type="submission" date="2018-06" db="EMBL/GenBank/DDBJ databases">
        <authorList>
            <consortium name="Pathogen Informatics"/>
            <person name="Doyle S."/>
        </authorList>
    </citation>
    <scope>NUCLEOTIDE SEQUENCE [LARGE SCALE GENOMIC DNA]</scope>
    <source>
        <strain evidence="2 3">NCTC4824</strain>
    </source>
</reference>
<dbReference type="InterPro" id="IPR010288">
    <property type="entry name" value="EcsB_ABC"/>
</dbReference>
<dbReference type="RefSeq" id="WP_066145509.1">
    <property type="nucleotide sequence ID" value="NZ_CBCSGM010000008.1"/>
</dbReference>
<name>A0A2X4WRI4_LEDLE</name>
<accession>A0A2X4WRI4</accession>
<dbReference type="EMBL" id="LS483476">
    <property type="protein sequence ID" value="SQI61222.1"/>
    <property type="molecule type" value="Genomic_DNA"/>
</dbReference>
<keyword evidence="1" id="KW-1133">Transmembrane helix</keyword>
<keyword evidence="1" id="KW-0812">Transmembrane</keyword>
<feature type="transmembrane region" description="Helical" evidence="1">
    <location>
        <begin position="103"/>
        <end position="128"/>
    </location>
</feature>
<protein>
    <submittedName>
        <fullName evidence="2">ABC transporter permease</fullName>
    </submittedName>
</protein>
<evidence type="ECO:0000313" key="3">
    <source>
        <dbReference type="Proteomes" id="UP000249134"/>
    </source>
</evidence>
<feature type="transmembrane region" description="Helical" evidence="1">
    <location>
        <begin position="173"/>
        <end position="190"/>
    </location>
</feature>
<feature type="transmembrane region" description="Helical" evidence="1">
    <location>
        <begin position="319"/>
        <end position="341"/>
    </location>
</feature>
<feature type="transmembrane region" description="Helical" evidence="1">
    <location>
        <begin position="294"/>
        <end position="313"/>
    </location>
</feature>
<feature type="transmembrane region" description="Helical" evidence="1">
    <location>
        <begin position="134"/>
        <end position="152"/>
    </location>
</feature>
<dbReference type="KEGG" id="blen:NCTC4824_03146"/>
<evidence type="ECO:0000256" key="1">
    <source>
        <dbReference type="SAM" id="Phobius"/>
    </source>
</evidence>
<proteinExistence type="predicted"/>
<dbReference type="STRING" id="1348624.GCA_001591545_03627"/>
<keyword evidence="3" id="KW-1185">Reference proteome</keyword>
<sequence>MNSFSLLFARIQQNWRFQYGLFKAVSDWTIMVYLVIPAIVIGAAVYRSWWVDIPYWIEGIPYEILFVLFFFFLWNGHFHTFVREADGIFLMKNESLLLGLKQGGIIYTSILELLSAMFLAFVISPFWIKHFEMSIVGLILFHLMWVSLKWLVMAVKGKMNILVKGWRNIFRSMPLAIMAFIIWYVSYRAFTMENTFFMMSIIMLNVLVTLKLIKKRFTSIRTFERDLVIDEMEKIKYITLILGMSMDMEKLSKPTLTRRKPRLYSRSNRIFKERTSTKGFLELFIKATTRNSEYILGFLKITGITAAAIIAIPPIWFKITIICFGYIFLISWIGNVWNKLIGEHPFTKKYVGDDGYLHGKRAVTIILSIPFIVVIICALIIRIWISSLFSFL</sequence>
<feature type="transmembrane region" description="Helical" evidence="1">
    <location>
        <begin position="196"/>
        <end position="213"/>
    </location>
</feature>
<feature type="transmembrane region" description="Helical" evidence="1">
    <location>
        <begin position="64"/>
        <end position="82"/>
    </location>
</feature>
<dbReference type="AlphaFoldDB" id="A0A2X4WRI4"/>
<dbReference type="Pfam" id="PF05975">
    <property type="entry name" value="EcsB"/>
    <property type="match status" value="1"/>
</dbReference>
<feature type="transmembrane region" description="Helical" evidence="1">
    <location>
        <begin position="362"/>
        <end position="385"/>
    </location>
</feature>
<dbReference type="GO" id="GO:0016020">
    <property type="term" value="C:membrane"/>
    <property type="evidence" value="ECO:0007669"/>
    <property type="project" value="InterPro"/>
</dbReference>
<feature type="transmembrane region" description="Helical" evidence="1">
    <location>
        <begin position="21"/>
        <end position="44"/>
    </location>
</feature>
<dbReference type="Proteomes" id="UP000249134">
    <property type="component" value="Chromosome 1"/>
</dbReference>